<reference evidence="1 2" key="1">
    <citation type="submission" date="2018-01" db="EMBL/GenBank/DDBJ databases">
        <title>Genomic Encyclopedia of Type Strains, Phase III (KMG-III): the genomes of soil and plant-associated and newly described type strains.</title>
        <authorList>
            <person name="Whitman W."/>
        </authorList>
    </citation>
    <scope>NUCLEOTIDE SEQUENCE [LARGE SCALE GENOMIC DNA]</scope>
    <source>
        <strain evidence="1 2">JCM 18070</strain>
    </source>
</reference>
<gene>
    <name evidence="1" type="ORF">B0G62_101448</name>
</gene>
<accession>A0A2S4MMS4</accession>
<dbReference type="EMBL" id="PQGA01000001">
    <property type="protein sequence ID" value="POR56052.1"/>
    <property type="molecule type" value="Genomic_DNA"/>
</dbReference>
<dbReference type="AlphaFoldDB" id="A0A2S4MMS4"/>
<organism evidence="1 2">
    <name type="scientific">Paraburkholderia eburnea</name>
    <dbReference type="NCBI Taxonomy" id="1189126"/>
    <lineage>
        <taxon>Bacteria</taxon>
        <taxon>Pseudomonadati</taxon>
        <taxon>Pseudomonadota</taxon>
        <taxon>Betaproteobacteria</taxon>
        <taxon>Burkholderiales</taxon>
        <taxon>Burkholderiaceae</taxon>
        <taxon>Paraburkholderia</taxon>
    </lineage>
</organism>
<sequence>MAKSVRCVEKGDCLYNPAFFRLASGLRLKSGLSAQIPILMQEVRAVMRKFRITAHETDLSTVRQTVPPTVMRSMRSVGWPTPTGTLWPSLPHTPTPESRRMSLPIMLTYLSDSGPLPISVAPFTG</sequence>
<evidence type="ECO:0000313" key="1">
    <source>
        <dbReference type="EMBL" id="POR56052.1"/>
    </source>
</evidence>
<comment type="caution">
    <text evidence="1">The sequence shown here is derived from an EMBL/GenBank/DDBJ whole genome shotgun (WGS) entry which is preliminary data.</text>
</comment>
<name>A0A2S4MMS4_9BURK</name>
<protein>
    <submittedName>
        <fullName evidence="1">Uncharacterized protein</fullName>
    </submittedName>
</protein>
<proteinExistence type="predicted"/>
<keyword evidence="2" id="KW-1185">Reference proteome</keyword>
<dbReference type="Proteomes" id="UP000237381">
    <property type="component" value="Unassembled WGS sequence"/>
</dbReference>
<evidence type="ECO:0000313" key="2">
    <source>
        <dbReference type="Proteomes" id="UP000237381"/>
    </source>
</evidence>